<keyword evidence="4" id="KW-1185">Reference proteome</keyword>
<dbReference type="PANTHER" id="PTHR13832">
    <property type="entry name" value="PROTEIN PHOSPHATASE 2C"/>
    <property type="match status" value="1"/>
</dbReference>
<dbReference type="GO" id="GO:0004722">
    <property type="term" value="F:protein serine/threonine phosphatase activity"/>
    <property type="evidence" value="ECO:0007669"/>
    <property type="project" value="InterPro"/>
</dbReference>
<dbReference type="SUPFAM" id="SSF81606">
    <property type="entry name" value="PP2C-like"/>
    <property type="match status" value="1"/>
</dbReference>
<dbReference type="CDD" id="cd00143">
    <property type="entry name" value="PP2Cc"/>
    <property type="match status" value="1"/>
</dbReference>
<reference evidence="3 4" key="1">
    <citation type="journal article" date="2021" name="Nat. Plants">
        <title>The Taxus genome provides insights into paclitaxel biosynthesis.</title>
        <authorList>
            <person name="Xiong X."/>
            <person name="Gou J."/>
            <person name="Liao Q."/>
            <person name="Li Y."/>
            <person name="Zhou Q."/>
            <person name="Bi G."/>
            <person name="Li C."/>
            <person name="Du R."/>
            <person name="Wang X."/>
            <person name="Sun T."/>
            <person name="Guo L."/>
            <person name="Liang H."/>
            <person name="Lu P."/>
            <person name="Wu Y."/>
            <person name="Zhang Z."/>
            <person name="Ro D.K."/>
            <person name="Shang Y."/>
            <person name="Huang S."/>
            <person name="Yan J."/>
        </authorList>
    </citation>
    <scope>NUCLEOTIDE SEQUENCE [LARGE SCALE GENOMIC DNA]</scope>
    <source>
        <strain evidence="3">Ta-2019</strain>
    </source>
</reference>
<sequence>MGNGYGKISSCFRGEKRRQKQRHDIAVLISEPLDEGLGHSFCYIRPAEEEQDNQNTHHHHLGSLKLNIPRDMADSHEQRRLNCESTTFKSISGASVSANTFTPLTTAPPDHYNSLAYYDRAAAFESSTSFSAIPLQPVPRGFSNSGPLTGTAFLSGPLERGFLSGPLERGYLSGPLASGPLDRGYKSGPMEPIEASLCSGPLGYGRKRFRRVSVSTVLGPLKRVISKTISKTAFLSVSHHRGSLVAPLKTPSPKDNRDRETYPWVGADNRSGDFYSMNLSSDLSLDDTASDSIDSQNVQWAHGKAGEDRVHIVISEEHGWLFVGIYDGFNGPDAPDYLLCNLYASIQKELKGLVWDREKSNGESESPKEGKKEAELDENFHSCGCNNHSQATNCEDSVSVDPMSISCLREMLDDDIADDKPCTSEQVQGLTRENSHSDASRYEESLVSPKEGTLNAQGEVDEKITSKRKPKQGKGKVKGMSRKLRESQSKWKHDWIQERLELDRKLKEDFNKDQRAKDQDRQLDHREVLKALARALSKTEEAYLEMADKAVAENPELALMGSCVLVMLMMGEDVYVMNVGDSRAILAQKLKLDLGDPLTKSQACRDLERISEETPNDLEDFDDDCSYDPTNMDQPRKRPTLGAIQLSLDHSTSVEEEVQRIKAEHLDDVSSILNDRVKGSLKVTRAFGAGFLKQPKWNDALLEMFRINYVGITPYITCTPALYHHRLGPEDHFMILSSDGLYQYFTNEEVVNHVEWFMSSFPDGDPAQHLVEEVLFRAAKKA</sequence>
<organism evidence="3 4">
    <name type="scientific">Taxus chinensis</name>
    <name type="common">Chinese yew</name>
    <name type="synonym">Taxus wallichiana var. chinensis</name>
    <dbReference type="NCBI Taxonomy" id="29808"/>
    <lineage>
        <taxon>Eukaryota</taxon>
        <taxon>Viridiplantae</taxon>
        <taxon>Streptophyta</taxon>
        <taxon>Embryophyta</taxon>
        <taxon>Tracheophyta</taxon>
        <taxon>Spermatophyta</taxon>
        <taxon>Pinopsida</taxon>
        <taxon>Pinidae</taxon>
        <taxon>Conifers II</taxon>
        <taxon>Cupressales</taxon>
        <taxon>Taxaceae</taxon>
        <taxon>Taxus</taxon>
    </lineage>
</organism>
<dbReference type="Gene3D" id="3.60.40.10">
    <property type="entry name" value="PPM-type phosphatase domain"/>
    <property type="match status" value="1"/>
</dbReference>
<evidence type="ECO:0000313" key="4">
    <source>
        <dbReference type="Proteomes" id="UP000824469"/>
    </source>
</evidence>
<dbReference type="SMART" id="SM00332">
    <property type="entry name" value="PP2Cc"/>
    <property type="match status" value="1"/>
</dbReference>
<feature type="non-terminal residue" evidence="3">
    <location>
        <position position="782"/>
    </location>
</feature>
<proteinExistence type="predicted"/>
<name>A0AA38GLE3_TAXCH</name>
<accession>A0AA38GLE3</accession>
<dbReference type="PROSITE" id="PS51746">
    <property type="entry name" value="PPM_2"/>
    <property type="match status" value="1"/>
</dbReference>
<dbReference type="InterPro" id="IPR015655">
    <property type="entry name" value="PP2C"/>
</dbReference>
<feature type="region of interest" description="Disordered" evidence="1">
    <location>
        <begin position="418"/>
        <end position="488"/>
    </location>
</feature>
<dbReference type="EMBL" id="JAHRHJ020000002">
    <property type="protein sequence ID" value="KAH9325467.1"/>
    <property type="molecule type" value="Genomic_DNA"/>
</dbReference>
<feature type="compositionally biased region" description="Basic and acidic residues" evidence="1">
    <location>
        <begin position="433"/>
        <end position="444"/>
    </location>
</feature>
<evidence type="ECO:0000259" key="2">
    <source>
        <dbReference type="PROSITE" id="PS51746"/>
    </source>
</evidence>
<dbReference type="Pfam" id="PF00481">
    <property type="entry name" value="PP2C"/>
    <property type="match status" value="2"/>
</dbReference>
<dbReference type="InterPro" id="IPR001932">
    <property type="entry name" value="PPM-type_phosphatase-like_dom"/>
</dbReference>
<feature type="domain" description="PPM-type phosphatase" evidence="2">
    <location>
        <begin position="290"/>
        <end position="782"/>
    </location>
</feature>
<feature type="compositionally biased region" description="Basic residues" evidence="1">
    <location>
        <begin position="466"/>
        <end position="482"/>
    </location>
</feature>
<evidence type="ECO:0000313" key="3">
    <source>
        <dbReference type="EMBL" id="KAH9325467.1"/>
    </source>
</evidence>
<evidence type="ECO:0000256" key="1">
    <source>
        <dbReference type="SAM" id="MobiDB-lite"/>
    </source>
</evidence>
<dbReference type="Proteomes" id="UP000824469">
    <property type="component" value="Unassembled WGS sequence"/>
</dbReference>
<dbReference type="OMA" id="INEETMM"/>
<dbReference type="InterPro" id="IPR036457">
    <property type="entry name" value="PPM-type-like_dom_sf"/>
</dbReference>
<comment type="caution">
    <text evidence="3">The sequence shown here is derived from an EMBL/GenBank/DDBJ whole genome shotgun (WGS) entry which is preliminary data.</text>
</comment>
<dbReference type="PANTHER" id="PTHR13832:SF228">
    <property type="entry name" value="PROTEIN PHOSPHATASE 2C 23-RELATED"/>
    <property type="match status" value="1"/>
</dbReference>
<gene>
    <name evidence="3" type="ORF">KI387_005645</name>
</gene>
<feature type="compositionally biased region" description="Polar residues" evidence="1">
    <location>
        <begin position="423"/>
        <end position="432"/>
    </location>
</feature>
<protein>
    <recommendedName>
        <fullName evidence="2">PPM-type phosphatase domain-containing protein</fullName>
    </recommendedName>
</protein>
<dbReference type="AlphaFoldDB" id="A0AA38GLE3"/>